<keyword evidence="2" id="KW-0812">Transmembrane</keyword>
<keyword evidence="2" id="KW-1133">Transmembrane helix</keyword>
<gene>
    <name evidence="3" type="ORF">DIS24_g674</name>
</gene>
<evidence type="ECO:0000313" key="4">
    <source>
        <dbReference type="Proteomes" id="UP001175001"/>
    </source>
</evidence>
<reference evidence="3" key="1">
    <citation type="submission" date="2023-06" db="EMBL/GenBank/DDBJ databases">
        <title>Multi-omics analyses reveal the molecular pathogenesis toolkit of Lasiodiplodia hormozganensis, a cross-kingdom pathogen.</title>
        <authorList>
            <person name="Felix C."/>
            <person name="Meneses R."/>
            <person name="Goncalves M.F.M."/>
            <person name="Tilleman L."/>
            <person name="Duarte A.S."/>
            <person name="Jorrin-Novo J.V."/>
            <person name="Van De Peer Y."/>
            <person name="Deforce D."/>
            <person name="Van Nieuwerburgh F."/>
            <person name="Esteves A.C."/>
            <person name="Alves A."/>
        </authorList>
    </citation>
    <scope>NUCLEOTIDE SEQUENCE</scope>
    <source>
        <strain evidence="3">CBS 339.90</strain>
    </source>
</reference>
<dbReference type="InterPro" id="IPR021848">
    <property type="entry name" value="HODM_asu-like"/>
</dbReference>
<evidence type="ECO:0000256" key="2">
    <source>
        <dbReference type="SAM" id="Phobius"/>
    </source>
</evidence>
<comment type="caution">
    <text evidence="3">The sequence shown here is derived from an EMBL/GenBank/DDBJ whole genome shotgun (WGS) entry which is preliminary data.</text>
</comment>
<keyword evidence="4" id="KW-1185">Reference proteome</keyword>
<feature type="region of interest" description="Disordered" evidence="1">
    <location>
        <begin position="44"/>
        <end position="99"/>
    </location>
</feature>
<feature type="region of interest" description="Disordered" evidence="1">
    <location>
        <begin position="361"/>
        <end position="413"/>
    </location>
</feature>
<dbReference type="AlphaFoldDB" id="A0AA39Z6R0"/>
<protein>
    <submittedName>
        <fullName evidence="3">Uncharacterized protein</fullName>
    </submittedName>
</protein>
<evidence type="ECO:0000313" key="3">
    <source>
        <dbReference type="EMBL" id="KAK0664382.1"/>
    </source>
</evidence>
<feature type="compositionally biased region" description="Low complexity" evidence="1">
    <location>
        <begin position="68"/>
        <end position="92"/>
    </location>
</feature>
<feature type="transmembrane region" description="Helical" evidence="2">
    <location>
        <begin position="12"/>
        <end position="34"/>
    </location>
</feature>
<proteinExistence type="predicted"/>
<accession>A0AA39Z6R0</accession>
<sequence length="568" mass="62173">MLADTAPNLRNLFPNALSLLSLSILLPLFLHLLWRLLLNPRNSKPSTQAHPDEKPTARKKSQSSFYGTPTTTPLNFTTVAPFPTSSSSSSSSPHVSTEPDRWYRDHSLISAPDRVYTPTMALRTCPFDDWLRVDTNYPARMTHKRNVLDSYGWKQVGGAMACRPEAEAAVRELLGYLGEYLPRRFPGVWVSGDDGDGGGRWLRSLVTGERFELVEPWGGLHPLEVVARVTEEDLAVLVPGNGGDGEEEEAEFFKNVTADRLLMRVNWGINDREELFFLDGTHLYEGDEAAADEKIDINQVQLRIERQVLRRLPRSGAICMLTKTYLYRLVEIAEEPGFAARLGGMLHKLPEKLAFYKRKPCQPGTASTTLATATSGATPSATTAPTNGSTTAGPTNGSTTAGPTNGSTTAGPGTTLQDGYLWIRAVEEPNFHKYLQSAPLYSAGTATIDVYTQAGQFTIDADGQLAQLVSAPGEAEKLLYAHVAGAATRDGRTLAVTFAETKGTYGTFAWQGDALTWSAANVTRPNLSAWYVCEDQALFVNLGNYLYETPDGCADETIHYYNDKTAND</sequence>
<feature type="compositionally biased region" description="Low complexity" evidence="1">
    <location>
        <begin position="363"/>
        <end position="413"/>
    </location>
</feature>
<keyword evidence="2" id="KW-0472">Membrane</keyword>
<evidence type="ECO:0000256" key="1">
    <source>
        <dbReference type="SAM" id="MobiDB-lite"/>
    </source>
</evidence>
<name>A0AA39Z6R0_9PEZI</name>
<dbReference type="Proteomes" id="UP001175001">
    <property type="component" value="Unassembled WGS sequence"/>
</dbReference>
<organism evidence="3 4">
    <name type="scientific">Lasiodiplodia hormozganensis</name>
    <dbReference type="NCBI Taxonomy" id="869390"/>
    <lineage>
        <taxon>Eukaryota</taxon>
        <taxon>Fungi</taxon>
        <taxon>Dikarya</taxon>
        <taxon>Ascomycota</taxon>
        <taxon>Pezizomycotina</taxon>
        <taxon>Dothideomycetes</taxon>
        <taxon>Dothideomycetes incertae sedis</taxon>
        <taxon>Botryosphaeriales</taxon>
        <taxon>Botryosphaeriaceae</taxon>
        <taxon>Lasiodiplodia</taxon>
    </lineage>
</organism>
<dbReference type="Pfam" id="PF11927">
    <property type="entry name" value="HODM_asu-like"/>
    <property type="match status" value="2"/>
</dbReference>
<dbReference type="EMBL" id="JAUJDW010000002">
    <property type="protein sequence ID" value="KAK0664382.1"/>
    <property type="molecule type" value="Genomic_DNA"/>
</dbReference>